<evidence type="ECO:0000313" key="1">
    <source>
        <dbReference type="EMBL" id="OIO30626.1"/>
    </source>
</evidence>
<name>A0A1J4V0C7_9BACT</name>
<dbReference type="EMBL" id="MNVN01000015">
    <property type="protein sequence ID" value="OIO30626.1"/>
    <property type="molecule type" value="Genomic_DNA"/>
</dbReference>
<comment type="caution">
    <text evidence="1">The sequence shown here is derived from an EMBL/GenBank/DDBJ whole genome shotgun (WGS) entry which is preliminary data.</text>
</comment>
<organism evidence="1 2">
    <name type="scientific">Candidatus Nomurabacteria bacterium CG1_02_43_90</name>
    <dbReference type="NCBI Taxonomy" id="1805281"/>
    <lineage>
        <taxon>Bacteria</taxon>
        <taxon>Candidatus Nomuraibacteriota</taxon>
    </lineage>
</organism>
<proteinExistence type="predicted"/>
<gene>
    <name evidence="1" type="ORF">AUJ77_02345</name>
</gene>
<evidence type="ECO:0000313" key="2">
    <source>
        <dbReference type="Proteomes" id="UP000181992"/>
    </source>
</evidence>
<accession>A0A1J4V0C7</accession>
<reference evidence="1 2" key="1">
    <citation type="journal article" date="2016" name="Environ. Microbiol.">
        <title>Genomic resolution of a cold subsurface aquifer community provides metabolic insights for novel microbes adapted to high CO concentrations.</title>
        <authorList>
            <person name="Probst A.J."/>
            <person name="Castelle C.J."/>
            <person name="Singh A."/>
            <person name="Brown C.T."/>
            <person name="Anantharaman K."/>
            <person name="Sharon I."/>
            <person name="Hug L.A."/>
            <person name="Burstein D."/>
            <person name="Emerson J.B."/>
            <person name="Thomas B.C."/>
            <person name="Banfield J.F."/>
        </authorList>
    </citation>
    <scope>NUCLEOTIDE SEQUENCE [LARGE SCALE GENOMIC DNA]</scope>
    <source>
        <strain evidence="1">CG1_02_43_90</strain>
    </source>
</reference>
<dbReference type="AlphaFoldDB" id="A0A1J4V0C7"/>
<protein>
    <submittedName>
        <fullName evidence="1">Uncharacterized protein</fullName>
    </submittedName>
</protein>
<dbReference type="Proteomes" id="UP000181992">
    <property type="component" value="Unassembled WGS sequence"/>
</dbReference>
<sequence>MKRWDLVVLDQKIVEETFGECESFFDLEWGHVYRVEEAYSLMGAESSLLIQNEDYAAKFFRRATPAEIAASKIAA</sequence>